<accession>A0ABD2P437</accession>
<proteinExistence type="predicted"/>
<evidence type="ECO:0000313" key="2">
    <source>
        <dbReference type="Proteomes" id="UP001516400"/>
    </source>
</evidence>
<sequence>MSSTCNQCKEKLGKRASRSNATTAFCGFTNHAFEMVGIGSTTCQECSTSYIPSGSHNSSLNDTIRAGISRITLEDITSKLDDMVLPKLNSMEEKYNKLLEKFTLQADENRVLKSEIGVMKKELIEFKSKNNLSAENIICEVNERSQRSKNVIIFDLIESNHENIKDKIDHDINLVLEILTPANIIPEHISKVL</sequence>
<dbReference type="Proteomes" id="UP001516400">
    <property type="component" value="Unassembled WGS sequence"/>
</dbReference>
<keyword evidence="2" id="KW-1185">Reference proteome</keyword>
<dbReference type="EMBL" id="JABFTP020000185">
    <property type="protein sequence ID" value="KAL3285715.1"/>
    <property type="molecule type" value="Genomic_DNA"/>
</dbReference>
<organism evidence="1 2">
    <name type="scientific">Cryptolaemus montrouzieri</name>
    <dbReference type="NCBI Taxonomy" id="559131"/>
    <lineage>
        <taxon>Eukaryota</taxon>
        <taxon>Metazoa</taxon>
        <taxon>Ecdysozoa</taxon>
        <taxon>Arthropoda</taxon>
        <taxon>Hexapoda</taxon>
        <taxon>Insecta</taxon>
        <taxon>Pterygota</taxon>
        <taxon>Neoptera</taxon>
        <taxon>Endopterygota</taxon>
        <taxon>Coleoptera</taxon>
        <taxon>Polyphaga</taxon>
        <taxon>Cucujiformia</taxon>
        <taxon>Coccinelloidea</taxon>
        <taxon>Coccinellidae</taxon>
        <taxon>Scymninae</taxon>
        <taxon>Scymnini</taxon>
        <taxon>Cryptolaemus</taxon>
    </lineage>
</organism>
<name>A0ABD2P437_9CUCU</name>
<comment type="caution">
    <text evidence="1">The sequence shown here is derived from an EMBL/GenBank/DDBJ whole genome shotgun (WGS) entry which is preliminary data.</text>
</comment>
<reference evidence="1 2" key="1">
    <citation type="journal article" date="2021" name="BMC Biol.">
        <title>Horizontally acquired antibacterial genes associated with adaptive radiation of ladybird beetles.</title>
        <authorList>
            <person name="Li H.S."/>
            <person name="Tang X.F."/>
            <person name="Huang Y.H."/>
            <person name="Xu Z.Y."/>
            <person name="Chen M.L."/>
            <person name="Du X.Y."/>
            <person name="Qiu B.Y."/>
            <person name="Chen P.T."/>
            <person name="Zhang W."/>
            <person name="Slipinski A."/>
            <person name="Escalona H.E."/>
            <person name="Waterhouse R.M."/>
            <person name="Zwick A."/>
            <person name="Pang H."/>
        </authorList>
    </citation>
    <scope>NUCLEOTIDE SEQUENCE [LARGE SCALE GENOMIC DNA]</scope>
    <source>
        <strain evidence="1">SYSU2018</strain>
    </source>
</reference>
<evidence type="ECO:0000313" key="1">
    <source>
        <dbReference type="EMBL" id="KAL3285715.1"/>
    </source>
</evidence>
<dbReference type="AlphaFoldDB" id="A0ABD2P437"/>
<gene>
    <name evidence="1" type="ORF">HHI36_000245</name>
</gene>
<protein>
    <submittedName>
        <fullName evidence="1">Uncharacterized protein</fullName>
    </submittedName>
</protein>